<dbReference type="SUPFAM" id="SSF47413">
    <property type="entry name" value="lambda repressor-like DNA-binding domains"/>
    <property type="match status" value="1"/>
</dbReference>
<dbReference type="PANTHER" id="PTHR46797:SF23">
    <property type="entry name" value="HTH-TYPE TRANSCRIPTIONAL REGULATOR SUTR"/>
    <property type="match status" value="1"/>
</dbReference>
<dbReference type="InterPro" id="IPR001387">
    <property type="entry name" value="Cro/C1-type_HTH"/>
</dbReference>
<evidence type="ECO:0000256" key="2">
    <source>
        <dbReference type="ARBA" id="ARBA00023125"/>
    </source>
</evidence>
<accession>A0ABZ2YPJ9</accession>
<dbReference type="PANTHER" id="PTHR46797">
    <property type="entry name" value="HTH-TYPE TRANSCRIPTIONAL REGULATOR"/>
    <property type="match status" value="1"/>
</dbReference>
<keyword evidence="3" id="KW-0804">Transcription</keyword>
<keyword evidence="6" id="KW-1185">Reference proteome</keyword>
<evidence type="ECO:0000256" key="1">
    <source>
        <dbReference type="ARBA" id="ARBA00023015"/>
    </source>
</evidence>
<keyword evidence="1" id="KW-0805">Transcription regulation</keyword>
<evidence type="ECO:0000313" key="5">
    <source>
        <dbReference type="EMBL" id="WZN41257.1"/>
    </source>
</evidence>
<organism evidence="5 6">
    <name type="scientific">Chitinophaga pollutisoli</name>
    <dbReference type="NCBI Taxonomy" id="3133966"/>
    <lineage>
        <taxon>Bacteria</taxon>
        <taxon>Pseudomonadati</taxon>
        <taxon>Bacteroidota</taxon>
        <taxon>Chitinophagia</taxon>
        <taxon>Chitinophagales</taxon>
        <taxon>Chitinophagaceae</taxon>
        <taxon>Chitinophaga</taxon>
    </lineage>
</organism>
<dbReference type="Gene3D" id="1.10.260.40">
    <property type="entry name" value="lambda repressor-like DNA-binding domains"/>
    <property type="match status" value="1"/>
</dbReference>
<protein>
    <submittedName>
        <fullName evidence="5">Helix-turn-helix transcriptional regulator</fullName>
    </submittedName>
</protein>
<dbReference type="Pfam" id="PF01381">
    <property type="entry name" value="HTH_3"/>
    <property type="match status" value="1"/>
</dbReference>
<dbReference type="InterPro" id="IPR010982">
    <property type="entry name" value="Lambda_DNA-bd_dom_sf"/>
</dbReference>
<sequence>MEKFENVEVLKKLGNQIRLIRKRKKLTLDDVSVQSGIDTSDIGKIERGEINLAFITLYRIAKGLDIKLSLLLDYEE</sequence>
<dbReference type="EMBL" id="CP149822">
    <property type="protein sequence ID" value="WZN41257.1"/>
    <property type="molecule type" value="Genomic_DNA"/>
</dbReference>
<reference evidence="6" key="1">
    <citation type="submission" date="2024-03" db="EMBL/GenBank/DDBJ databases">
        <title>Chitinophaga horti sp. nov., isolated from garden soil.</title>
        <authorList>
            <person name="Lee D.S."/>
            <person name="Han D.M."/>
            <person name="Baek J.H."/>
            <person name="Choi D.G."/>
            <person name="Jeon J.H."/>
            <person name="Jeon C.O."/>
        </authorList>
    </citation>
    <scope>NUCLEOTIDE SEQUENCE [LARGE SCALE GENOMIC DNA]</scope>
    <source>
        <strain evidence="6">GPA1</strain>
    </source>
</reference>
<proteinExistence type="predicted"/>
<gene>
    <name evidence="5" type="ORF">WJU16_25165</name>
</gene>
<dbReference type="CDD" id="cd00093">
    <property type="entry name" value="HTH_XRE"/>
    <property type="match status" value="1"/>
</dbReference>
<dbReference type="SMART" id="SM00530">
    <property type="entry name" value="HTH_XRE"/>
    <property type="match status" value="1"/>
</dbReference>
<evidence type="ECO:0000259" key="4">
    <source>
        <dbReference type="PROSITE" id="PS50943"/>
    </source>
</evidence>
<evidence type="ECO:0000313" key="6">
    <source>
        <dbReference type="Proteomes" id="UP001485459"/>
    </source>
</evidence>
<evidence type="ECO:0000256" key="3">
    <source>
        <dbReference type="ARBA" id="ARBA00023163"/>
    </source>
</evidence>
<dbReference type="PROSITE" id="PS50943">
    <property type="entry name" value="HTH_CROC1"/>
    <property type="match status" value="1"/>
</dbReference>
<name>A0ABZ2YPJ9_9BACT</name>
<keyword evidence="2" id="KW-0238">DNA-binding</keyword>
<dbReference type="Proteomes" id="UP001485459">
    <property type="component" value="Chromosome"/>
</dbReference>
<dbReference type="InterPro" id="IPR050807">
    <property type="entry name" value="TransReg_Diox_bact_type"/>
</dbReference>
<dbReference type="RefSeq" id="WP_341836112.1">
    <property type="nucleotide sequence ID" value="NZ_CP149822.1"/>
</dbReference>
<feature type="domain" description="HTH cro/C1-type" evidence="4">
    <location>
        <begin position="17"/>
        <end position="71"/>
    </location>
</feature>